<evidence type="ECO:0000259" key="2">
    <source>
        <dbReference type="Pfam" id="PF00326"/>
    </source>
</evidence>
<dbReference type="InterPro" id="IPR001375">
    <property type="entry name" value="Peptidase_S9_cat"/>
</dbReference>
<evidence type="ECO:0000313" key="4">
    <source>
        <dbReference type="Proteomes" id="UP000679779"/>
    </source>
</evidence>
<gene>
    <name evidence="3" type="ORF">J2TS6_11970</name>
</gene>
<dbReference type="GO" id="GO:0004252">
    <property type="term" value="F:serine-type endopeptidase activity"/>
    <property type="evidence" value="ECO:0007669"/>
    <property type="project" value="TreeGrafter"/>
</dbReference>
<dbReference type="InterPro" id="IPR029058">
    <property type="entry name" value="AB_hydrolase_fold"/>
</dbReference>
<evidence type="ECO:0000313" key="3">
    <source>
        <dbReference type="EMBL" id="GIO30056.1"/>
    </source>
</evidence>
<reference evidence="3" key="1">
    <citation type="submission" date="2021-03" db="EMBL/GenBank/DDBJ databases">
        <title>Antimicrobial resistance genes in bacteria isolated from Japanese honey, and their potential for conferring macrolide and lincosamide resistance in the American foulbrood pathogen Paenibacillus larvae.</title>
        <authorList>
            <person name="Okamoto M."/>
            <person name="Kumagai M."/>
            <person name="Kanamori H."/>
            <person name="Takamatsu D."/>
        </authorList>
    </citation>
    <scope>NUCLEOTIDE SEQUENCE</scope>
    <source>
        <strain evidence="3">J2TS6</strain>
    </source>
</reference>
<dbReference type="Pfam" id="PF00326">
    <property type="entry name" value="Peptidase_S9"/>
    <property type="match status" value="1"/>
</dbReference>
<dbReference type="SUPFAM" id="SSF53474">
    <property type="entry name" value="alpha/beta-Hydrolases"/>
    <property type="match status" value="1"/>
</dbReference>
<dbReference type="Gene3D" id="3.40.50.1820">
    <property type="entry name" value="alpha/beta hydrolase"/>
    <property type="match status" value="1"/>
</dbReference>
<evidence type="ECO:0000256" key="1">
    <source>
        <dbReference type="ARBA" id="ARBA00022801"/>
    </source>
</evidence>
<dbReference type="EMBL" id="BORQ01000001">
    <property type="protein sequence ID" value="GIO30056.1"/>
    <property type="molecule type" value="Genomic_DNA"/>
</dbReference>
<dbReference type="GO" id="GO:0006508">
    <property type="term" value="P:proteolysis"/>
    <property type="evidence" value="ECO:0007669"/>
    <property type="project" value="InterPro"/>
</dbReference>
<dbReference type="AlphaFoldDB" id="A0A920C8F7"/>
<accession>A0A920C8F7</accession>
<dbReference type="Proteomes" id="UP000679779">
    <property type="component" value="Unassembled WGS sequence"/>
</dbReference>
<protein>
    <recommendedName>
        <fullName evidence="2">Peptidase S9 prolyl oligopeptidase catalytic domain-containing protein</fullName>
    </recommendedName>
</protein>
<organism evidence="3 4">
    <name type="scientific">Paenibacillus albilobatus</name>
    <dbReference type="NCBI Taxonomy" id="2716884"/>
    <lineage>
        <taxon>Bacteria</taxon>
        <taxon>Bacillati</taxon>
        <taxon>Bacillota</taxon>
        <taxon>Bacilli</taxon>
        <taxon>Bacillales</taxon>
        <taxon>Paenibacillaceae</taxon>
        <taxon>Paenibacillus</taxon>
    </lineage>
</organism>
<proteinExistence type="predicted"/>
<dbReference type="PANTHER" id="PTHR42776">
    <property type="entry name" value="SERINE PEPTIDASE S9 FAMILY MEMBER"/>
    <property type="match status" value="1"/>
</dbReference>
<dbReference type="RefSeq" id="WP_160045642.1">
    <property type="nucleotide sequence ID" value="NZ_BORQ01000001.1"/>
</dbReference>
<sequence length="282" mass="32345">MMIHLTYRSGEYQVKGYLSLPYGYKVEPEMLEAHVRKIYGGERLPMTVIANNVERERLDIHERKWPVLIYCRGGIGRVGQVKTEWLERFSRSGFIVFAPVYRGTQGGEGRDEFGGADMEDVPAACRLLASLPFVDRNRIAAMGFSRGSINAAYAAAETGYISQLVLWGGVSDLAKTYEERVDLRRMLKRVVGNPNKSPLAYETRSPINMAKRIRCPVLIIHGSEDEQVHPGHGLRMYERLKELGKDAELHWYEGYGHHLPYETHMIAIKRMFDWIRKHQAFT</sequence>
<keyword evidence="1" id="KW-0378">Hydrolase</keyword>
<keyword evidence="4" id="KW-1185">Reference proteome</keyword>
<feature type="domain" description="Peptidase S9 prolyl oligopeptidase catalytic" evidence="2">
    <location>
        <begin position="89"/>
        <end position="278"/>
    </location>
</feature>
<dbReference type="PANTHER" id="PTHR42776:SF27">
    <property type="entry name" value="DIPEPTIDYL PEPTIDASE FAMILY MEMBER 6"/>
    <property type="match status" value="1"/>
</dbReference>
<name>A0A920C8F7_9BACL</name>
<comment type="caution">
    <text evidence="3">The sequence shown here is derived from an EMBL/GenBank/DDBJ whole genome shotgun (WGS) entry which is preliminary data.</text>
</comment>